<name>A0ABY4Q6S0_9ACTN</name>
<feature type="transmembrane region" description="Helical" evidence="6">
    <location>
        <begin position="21"/>
        <end position="49"/>
    </location>
</feature>
<evidence type="ECO:0000256" key="2">
    <source>
        <dbReference type="ARBA" id="ARBA00022475"/>
    </source>
</evidence>
<keyword evidence="2" id="KW-1003">Cell membrane</keyword>
<keyword evidence="5 6" id="KW-0472">Membrane</keyword>
<protein>
    <submittedName>
        <fullName evidence="8">RDD family protein</fullName>
    </submittedName>
</protein>
<dbReference type="PANTHER" id="PTHR36115:SF6">
    <property type="entry name" value="PROLINE-RICH ANTIGEN HOMOLOG"/>
    <property type="match status" value="1"/>
</dbReference>
<gene>
    <name evidence="8" type="ORF">M4V62_40925</name>
</gene>
<accession>A0ABY4Q6S0</accession>
<dbReference type="PANTHER" id="PTHR36115">
    <property type="entry name" value="PROLINE-RICH ANTIGEN HOMOLOG-RELATED"/>
    <property type="match status" value="1"/>
</dbReference>
<dbReference type="Pfam" id="PF06271">
    <property type="entry name" value="RDD"/>
    <property type="match status" value="1"/>
</dbReference>
<evidence type="ECO:0000256" key="6">
    <source>
        <dbReference type="SAM" id="Phobius"/>
    </source>
</evidence>
<feature type="transmembrane region" description="Helical" evidence="6">
    <location>
        <begin position="109"/>
        <end position="128"/>
    </location>
</feature>
<feature type="domain" description="RDD" evidence="7">
    <location>
        <begin position="15"/>
        <end position="139"/>
    </location>
</feature>
<evidence type="ECO:0000256" key="5">
    <source>
        <dbReference type="ARBA" id="ARBA00023136"/>
    </source>
</evidence>
<keyword evidence="4 6" id="KW-1133">Transmembrane helix</keyword>
<feature type="transmembrane region" description="Helical" evidence="6">
    <location>
        <begin position="61"/>
        <end position="83"/>
    </location>
</feature>
<dbReference type="InterPro" id="IPR051791">
    <property type="entry name" value="Pra-immunoreactive"/>
</dbReference>
<evidence type="ECO:0000256" key="3">
    <source>
        <dbReference type="ARBA" id="ARBA00022692"/>
    </source>
</evidence>
<dbReference type="EMBL" id="CP097289">
    <property type="protein sequence ID" value="UQT60933.1"/>
    <property type="molecule type" value="Genomic_DNA"/>
</dbReference>
<sequence>MSVTGLGSGTRPEPAGIVSRGVAAVLDALAVAALGFAVQVGAGCVQLLVAGPPFRFPELPGWISGAAGWTLAVLYLGCSWAAIGRTAGDMLMGLRVTGRAGRLLGLPRALVRAALCVTFPLGLCWIPFSRRHASLQDLMVASAVRYDGR</sequence>
<keyword evidence="3 6" id="KW-0812">Transmembrane</keyword>
<reference evidence="8 9" key="1">
    <citation type="submission" date="2022-05" db="EMBL/GenBank/DDBJ databases">
        <authorList>
            <person name="Zhou X."/>
            <person name="Li K."/>
            <person name="Man Y."/>
        </authorList>
    </citation>
    <scope>NUCLEOTIDE SEQUENCE [LARGE SCALE GENOMIC DNA]</scope>
    <source>
        <strain evidence="8 9">MS405</strain>
    </source>
</reference>
<keyword evidence="9" id="KW-1185">Reference proteome</keyword>
<evidence type="ECO:0000256" key="1">
    <source>
        <dbReference type="ARBA" id="ARBA00004651"/>
    </source>
</evidence>
<comment type="subcellular location">
    <subcellularLocation>
        <location evidence="1">Cell membrane</location>
        <topology evidence="1">Multi-pass membrane protein</topology>
    </subcellularLocation>
</comment>
<proteinExistence type="predicted"/>
<dbReference type="InterPro" id="IPR010432">
    <property type="entry name" value="RDD"/>
</dbReference>
<evidence type="ECO:0000256" key="4">
    <source>
        <dbReference type="ARBA" id="ARBA00022989"/>
    </source>
</evidence>
<evidence type="ECO:0000259" key="7">
    <source>
        <dbReference type="Pfam" id="PF06271"/>
    </source>
</evidence>
<organism evidence="8 9">
    <name type="scientific">Streptomyces durmitorensis</name>
    <dbReference type="NCBI Taxonomy" id="319947"/>
    <lineage>
        <taxon>Bacteria</taxon>
        <taxon>Bacillati</taxon>
        <taxon>Actinomycetota</taxon>
        <taxon>Actinomycetes</taxon>
        <taxon>Kitasatosporales</taxon>
        <taxon>Streptomycetaceae</taxon>
        <taxon>Streptomyces</taxon>
    </lineage>
</organism>
<dbReference type="Proteomes" id="UP000829992">
    <property type="component" value="Chromosome"/>
</dbReference>
<evidence type="ECO:0000313" key="8">
    <source>
        <dbReference type="EMBL" id="UQT60933.1"/>
    </source>
</evidence>
<evidence type="ECO:0000313" key="9">
    <source>
        <dbReference type="Proteomes" id="UP000829992"/>
    </source>
</evidence>
<dbReference type="RefSeq" id="WP_249592265.1">
    <property type="nucleotide sequence ID" value="NZ_BAAAQL010000018.1"/>
</dbReference>